<dbReference type="InterPro" id="IPR017853">
    <property type="entry name" value="GH"/>
</dbReference>
<feature type="domain" description="Fibronectin type-III" evidence="11">
    <location>
        <begin position="526"/>
        <end position="616"/>
    </location>
</feature>
<evidence type="ECO:0000256" key="9">
    <source>
        <dbReference type="RuleBase" id="RU361174"/>
    </source>
</evidence>
<dbReference type="SMART" id="SM01067">
    <property type="entry name" value="CBM_3"/>
    <property type="match status" value="1"/>
</dbReference>
<dbReference type="SUPFAM" id="SSF49265">
    <property type="entry name" value="Fibronectin type III"/>
    <property type="match status" value="1"/>
</dbReference>
<dbReference type="InterPro" id="IPR008979">
    <property type="entry name" value="Galactose-bd-like_sf"/>
</dbReference>
<dbReference type="PROSITE" id="PS51760">
    <property type="entry name" value="GH10_2"/>
    <property type="match status" value="1"/>
</dbReference>
<keyword evidence="15" id="KW-1185">Reference proteome</keyword>
<keyword evidence="7 9" id="KW-0326">Glycosidase</keyword>
<evidence type="ECO:0000256" key="1">
    <source>
        <dbReference type="ARBA" id="ARBA00000681"/>
    </source>
</evidence>
<proteinExistence type="inferred from homology"/>
<dbReference type="Gene3D" id="2.60.40.10">
    <property type="entry name" value="Immunoglobulins"/>
    <property type="match status" value="1"/>
</dbReference>
<keyword evidence="8 9" id="KW-0624">Polysaccharide degradation</keyword>
<dbReference type="PANTHER" id="PTHR31490">
    <property type="entry name" value="GLYCOSYL HYDROLASE"/>
    <property type="match status" value="1"/>
</dbReference>
<dbReference type="InterPro" id="IPR013783">
    <property type="entry name" value="Ig-like_fold"/>
</dbReference>
<keyword evidence="6 9" id="KW-0119">Carbohydrate metabolism</keyword>
<dbReference type="InterPro" id="IPR003961">
    <property type="entry name" value="FN3_dom"/>
</dbReference>
<dbReference type="CDD" id="cd00063">
    <property type="entry name" value="FN3"/>
    <property type="match status" value="1"/>
</dbReference>
<evidence type="ECO:0000256" key="3">
    <source>
        <dbReference type="ARBA" id="ARBA00022651"/>
    </source>
</evidence>
<dbReference type="Gene3D" id="2.60.120.260">
    <property type="entry name" value="Galactose-binding domain-like"/>
    <property type="match status" value="1"/>
</dbReference>
<organism evidence="14 15">
    <name type="scientific">Paenibacillus puldeungensis</name>
    <dbReference type="NCBI Taxonomy" id="696536"/>
    <lineage>
        <taxon>Bacteria</taxon>
        <taxon>Bacillati</taxon>
        <taxon>Bacillota</taxon>
        <taxon>Bacilli</taxon>
        <taxon>Bacillales</taxon>
        <taxon>Paenibacillaceae</taxon>
        <taxon>Paenibacillus</taxon>
    </lineage>
</organism>
<dbReference type="InterPro" id="IPR036966">
    <property type="entry name" value="CBM3_sf"/>
</dbReference>
<evidence type="ECO:0000256" key="4">
    <source>
        <dbReference type="ARBA" id="ARBA00022737"/>
    </source>
</evidence>
<dbReference type="PROSITE" id="PS50853">
    <property type="entry name" value="FN3"/>
    <property type="match status" value="1"/>
</dbReference>
<dbReference type="Gene3D" id="2.60.40.710">
    <property type="entry name" value="Endoglucanase-like"/>
    <property type="match status" value="1"/>
</dbReference>
<evidence type="ECO:0000256" key="6">
    <source>
        <dbReference type="ARBA" id="ARBA00023277"/>
    </source>
</evidence>
<evidence type="ECO:0000256" key="7">
    <source>
        <dbReference type="ARBA" id="ARBA00023295"/>
    </source>
</evidence>
<dbReference type="SMART" id="SM00060">
    <property type="entry name" value="FN3"/>
    <property type="match status" value="1"/>
</dbReference>
<comment type="catalytic activity">
    <reaction evidence="1 9">
        <text>Endohydrolysis of (1-&gt;4)-beta-D-xylosidic linkages in xylans.</text>
        <dbReference type="EC" id="3.2.1.8"/>
    </reaction>
</comment>
<dbReference type="Pfam" id="PF00331">
    <property type="entry name" value="Glyco_hydro_10"/>
    <property type="match status" value="1"/>
</dbReference>
<evidence type="ECO:0000313" key="15">
    <source>
        <dbReference type="Proteomes" id="UP001597262"/>
    </source>
</evidence>
<feature type="chain" id="PRO_5047265942" description="Beta-xylanase" evidence="10">
    <location>
        <begin position="34"/>
        <end position="774"/>
    </location>
</feature>
<dbReference type="SUPFAM" id="SSF51445">
    <property type="entry name" value="(Trans)glycosidases"/>
    <property type="match status" value="1"/>
</dbReference>
<comment type="pathway">
    <text evidence="2">Glycan degradation; xylan degradation.</text>
</comment>
<dbReference type="Pfam" id="PF00041">
    <property type="entry name" value="fn3"/>
    <property type="match status" value="1"/>
</dbReference>
<dbReference type="InterPro" id="IPR001000">
    <property type="entry name" value="GH10_dom"/>
</dbReference>
<accession>A0ABW3RXA5</accession>
<protein>
    <recommendedName>
        <fullName evidence="9">Beta-xylanase</fullName>
        <ecNumber evidence="9">3.2.1.8</ecNumber>
    </recommendedName>
</protein>
<dbReference type="Proteomes" id="UP001597262">
    <property type="component" value="Unassembled WGS sequence"/>
</dbReference>
<dbReference type="RefSeq" id="WP_379318682.1">
    <property type="nucleotide sequence ID" value="NZ_JBHTLM010000005.1"/>
</dbReference>
<dbReference type="InterPro" id="IPR008965">
    <property type="entry name" value="CBM2/CBM3_carb-bd_dom_sf"/>
</dbReference>
<name>A0ABW3RXA5_9BACL</name>
<dbReference type="PRINTS" id="PR00134">
    <property type="entry name" value="GLHYDRLASE10"/>
</dbReference>
<dbReference type="InterPro" id="IPR044846">
    <property type="entry name" value="GH10"/>
</dbReference>
<keyword evidence="5 9" id="KW-0378">Hydrolase</keyword>
<keyword evidence="10" id="KW-0732">Signal</keyword>
<evidence type="ECO:0000256" key="8">
    <source>
        <dbReference type="ARBA" id="ARBA00023326"/>
    </source>
</evidence>
<dbReference type="Gene3D" id="3.20.20.80">
    <property type="entry name" value="Glycosidases"/>
    <property type="match status" value="1"/>
</dbReference>
<evidence type="ECO:0000256" key="10">
    <source>
        <dbReference type="SAM" id="SignalP"/>
    </source>
</evidence>
<gene>
    <name evidence="14" type="ORF">ACFQ3W_08605</name>
</gene>
<evidence type="ECO:0000259" key="12">
    <source>
        <dbReference type="PROSITE" id="PS51172"/>
    </source>
</evidence>
<dbReference type="InterPro" id="IPR003305">
    <property type="entry name" value="CenC_carb-bd"/>
</dbReference>
<dbReference type="InterPro" id="IPR036116">
    <property type="entry name" value="FN3_sf"/>
</dbReference>
<evidence type="ECO:0000256" key="2">
    <source>
        <dbReference type="ARBA" id="ARBA00004851"/>
    </source>
</evidence>
<dbReference type="Pfam" id="PF02018">
    <property type="entry name" value="CBM_4_9"/>
    <property type="match status" value="1"/>
</dbReference>
<evidence type="ECO:0000259" key="13">
    <source>
        <dbReference type="PROSITE" id="PS51760"/>
    </source>
</evidence>
<feature type="domain" description="CBM3" evidence="12">
    <location>
        <begin position="620"/>
        <end position="773"/>
    </location>
</feature>
<evidence type="ECO:0000259" key="11">
    <source>
        <dbReference type="PROSITE" id="PS50853"/>
    </source>
</evidence>
<keyword evidence="3" id="KW-0858">Xylan degradation</keyword>
<feature type="domain" description="GH10" evidence="13">
    <location>
        <begin position="193"/>
        <end position="521"/>
    </location>
</feature>
<dbReference type="SUPFAM" id="SSF49785">
    <property type="entry name" value="Galactose-binding domain-like"/>
    <property type="match status" value="1"/>
</dbReference>
<evidence type="ECO:0000313" key="14">
    <source>
        <dbReference type="EMBL" id="MFD1176360.1"/>
    </source>
</evidence>
<sequence length="774" mass="85855">MEKRFLRKTLGMFLMVCLMGGLFQVLAVPSAHAANTVLKQSNFEDGTTQGWTGRSTAETVTATTEAARSGSYGLKVSDRSQSWHGVTLDITANVEFGKTYVLSGWIKLPEGSGDNRVYMSMQRGAGTDTFYEQIAYDTASANRWVEIKTEYKLREPADQLSIYFEIPGLETQPFYLDDFVMEKKPDQDPIVIEEGIPSLKAVFGDQFLFGAAFENFELLQEADRKLLAKHFNSVTPGNVLKWDTLQRQEGVFDFTGADAAVQFAVDNGQQVRGHTLVWHNQTPDWVFRDASGNLVSKDVLFQRMENHIKTVVGRYKDHIYAWDVANEVIDAGQPDGLRRSLWYQIAGEEYIEKAFIYAHEADPDAVLFINDYNTHEPAKSQALYNLIQRLQAKGIPIHGVGHQTHMNIDYPSMSEIENSIVKFAALGLKTEITELDIDVYSNSSQRYDTLPDNIAQKQTTRYKQLFDIFKKHSALIDNVTVWGKDDGNTWLRKFPVSRNNWPLLFNERLQSKPAYWAIVNAAQPQAPAAPANVKAVAGNTQVALSWDAVQGATGYSVKRATASGGPFTTVASSVTAAVYTDTGLVNGTKYFYTVSAINNVGESPSSAQVSATPQETPLPATGDQVVQYRVGDSNAGDNQLKPHLRIANRGDDAVPLSELTLRYWYTVDGDKTQQFNCDWAQLGCSNLSGSLVKMAEAKPGADYYIEVKFSAAAGSLAAGGNSGDIQLRIHKTDWTNYSEEGDHSFDGTKKSFADWERVTLYRNGTLVWGTEPGM</sequence>
<dbReference type="EMBL" id="JBHTLM010000005">
    <property type="protein sequence ID" value="MFD1176360.1"/>
    <property type="molecule type" value="Genomic_DNA"/>
</dbReference>
<dbReference type="Pfam" id="PF00942">
    <property type="entry name" value="CBM_3"/>
    <property type="match status" value="1"/>
</dbReference>
<reference evidence="15" key="1">
    <citation type="journal article" date="2019" name="Int. J. Syst. Evol. Microbiol.">
        <title>The Global Catalogue of Microorganisms (GCM) 10K type strain sequencing project: providing services to taxonomists for standard genome sequencing and annotation.</title>
        <authorList>
            <consortium name="The Broad Institute Genomics Platform"/>
            <consortium name="The Broad Institute Genome Sequencing Center for Infectious Disease"/>
            <person name="Wu L."/>
            <person name="Ma J."/>
        </authorList>
    </citation>
    <scope>NUCLEOTIDE SEQUENCE [LARGE SCALE GENOMIC DNA]</scope>
    <source>
        <strain evidence="15">CCUG 59189</strain>
    </source>
</reference>
<comment type="similarity">
    <text evidence="9">Belongs to the glycosyl hydrolase 10 (cellulase F) family.</text>
</comment>
<keyword evidence="4" id="KW-0677">Repeat</keyword>
<dbReference type="EC" id="3.2.1.8" evidence="9"/>
<evidence type="ECO:0000256" key="5">
    <source>
        <dbReference type="ARBA" id="ARBA00022801"/>
    </source>
</evidence>
<dbReference type="SMART" id="SM00633">
    <property type="entry name" value="Glyco_10"/>
    <property type="match status" value="1"/>
</dbReference>
<dbReference type="SUPFAM" id="SSF49384">
    <property type="entry name" value="Carbohydrate-binding domain"/>
    <property type="match status" value="1"/>
</dbReference>
<dbReference type="InterPro" id="IPR001956">
    <property type="entry name" value="CBM3"/>
</dbReference>
<dbReference type="PROSITE" id="PS51172">
    <property type="entry name" value="CBM3"/>
    <property type="match status" value="1"/>
</dbReference>
<comment type="caution">
    <text evidence="14">The sequence shown here is derived from an EMBL/GenBank/DDBJ whole genome shotgun (WGS) entry which is preliminary data.</text>
</comment>
<feature type="signal peptide" evidence="10">
    <location>
        <begin position="1"/>
        <end position="33"/>
    </location>
</feature>
<dbReference type="PANTHER" id="PTHR31490:SF90">
    <property type="entry name" value="ENDO-1,4-BETA-XYLANASE A"/>
    <property type="match status" value="1"/>
</dbReference>